<dbReference type="AlphaFoldDB" id="A0AA39LIZ9"/>
<dbReference type="EMBL" id="JAUCMV010000005">
    <property type="protein sequence ID" value="KAK0398809.1"/>
    <property type="molecule type" value="Genomic_DNA"/>
</dbReference>
<dbReference type="GO" id="GO:0005634">
    <property type="term" value="C:nucleus"/>
    <property type="evidence" value="ECO:0007669"/>
    <property type="project" value="TreeGrafter"/>
</dbReference>
<dbReference type="InterPro" id="IPR050341">
    <property type="entry name" value="PP1_catalytic_subunit"/>
</dbReference>
<proteinExistence type="predicted"/>
<dbReference type="PANTHER" id="PTHR11668:SF300">
    <property type="entry name" value="SERINE_THREONINE-PROTEIN PHOSPHATASE"/>
    <property type="match status" value="1"/>
</dbReference>
<gene>
    <name evidence="7" type="ORF">QR680_002765</name>
</gene>
<evidence type="ECO:0000256" key="2">
    <source>
        <dbReference type="ARBA" id="ARBA00022723"/>
    </source>
</evidence>
<protein>
    <recommendedName>
        <fullName evidence="1">protein-serine/threonine phosphatase</fullName>
        <ecNumber evidence="1">3.1.3.16</ecNumber>
    </recommendedName>
</protein>
<dbReference type="EC" id="3.1.3.16" evidence="1"/>
<organism evidence="7 8">
    <name type="scientific">Steinernema hermaphroditum</name>
    <dbReference type="NCBI Taxonomy" id="289476"/>
    <lineage>
        <taxon>Eukaryota</taxon>
        <taxon>Metazoa</taxon>
        <taxon>Ecdysozoa</taxon>
        <taxon>Nematoda</taxon>
        <taxon>Chromadorea</taxon>
        <taxon>Rhabditida</taxon>
        <taxon>Tylenchina</taxon>
        <taxon>Panagrolaimomorpha</taxon>
        <taxon>Strongyloidoidea</taxon>
        <taxon>Steinernematidae</taxon>
        <taxon>Steinernema</taxon>
    </lineage>
</organism>
<evidence type="ECO:0000256" key="1">
    <source>
        <dbReference type="ARBA" id="ARBA00013081"/>
    </source>
</evidence>
<dbReference type="GO" id="GO:0005737">
    <property type="term" value="C:cytoplasm"/>
    <property type="evidence" value="ECO:0007669"/>
    <property type="project" value="TreeGrafter"/>
</dbReference>
<evidence type="ECO:0000256" key="3">
    <source>
        <dbReference type="ARBA" id="ARBA00022801"/>
    </source>
</evidence>
<keyword evidence="2" id="KW-0479">Metal-binding</keyword>
<reference evidence="7" key="1">
    <citation type="submission" date="2023-06" db="EMBL/GenBank/DDBJ databases">
        <title>Genomic analysis of the entomopathogenic nematode Steinernema hermaphroditum.</title>
        <authorList>
            <person name="Schwarz E.M."/>
            <person name="Heppert J.K."/>
            <person name="Baniya A."/>
            <person name="Schwartz H.T."/>
            <person name="Tan C.-H."/>
            <person name="Antoshechkin I."/>
            <person name="Sternberg P.W."/>
            <person name="Goodrich-Blair H."/>
            <person name="Dillman A.R."/>
        </authorList>
    </citation>
    <scope>NUCLEOTIDE SEQUENCE</scope>
    <source>
        <strain evidence="7">PS9179</strain>
        <tissue evidence="7">Whole animal</tissue>
    </source>
</reference>
<feature type="domain" description="Serine-threonine protein phosphatase N-terminal" evidence="6">
    <location>
        <begin position="15"/>
        <end position="53"/>
    </location>
</feature>
<dbReference type="SUPFAM" id="SSF56300">
    <property type="entry name" value="Metallo-dependent phosphatases"/>
    <property type="match status" value="1"/>
</dbReference>
<comment type="caution">
    <text evidence="7">The sequence shown here is derived from an EMBL/GenBank/DDBJ whole genome shotgun (WGS) entry which is preliminary data.</text>
</comment>
<name>A0AA39LIZ9_9BILA</name>
<dbReference type="InterPro" id="IPR031675">
    <property type="entry name" value="STPPase_N"/>
</dbReference>
<dbReference type="GO" id="GO:0046872">
    <property type="term" value="F:metal ion binding"/>
    <property type="evidence" value="ECO:0007669"/>
    <property type="project" value="UniProtKB-KW"/>
</dbReference>
<dbReference type="Proteomes" id="UP001175271">
    <property type="component" value="Unassembled WGS sequence"/>
</dbReference>
<keyword evidence="4" id="KW-0904">Protein phosphatase</keyword>
<evidence type="ECO:0000313" key="7">
    <source>
        <dbReference type="EMBL" id="KAK0398809.1"/>
    </source>
</evidence>
<keyword evidence="5" id="KW-0464">Manganese</keyword>
<dbReference type="Pfam" id="PF16891">
    <property type="entry name" value="STPPase_N"/>
    <property type="match status" value="1"/>
</dbReference>
<accession>A0AA39LIZ9</accession>
<dbReference type="Gene3D" id="3.60.21.10">
    <property type="match status" value="1"/>
</dbReference>
<evidence type="ECO:0000256" key="5">
    <source>
        <dbReference type="ARBA" id="ARBA00023211"/>
    </source>
</evidence>
<dbReference type="PANTHER" id="PTHR11668">
    <property type="entry name" value="SERINE/THREONINE PROTEIN PHOSPHATASE"/>
    <property type="match status" value="1"/>
</dbReference>
<dbReference type="GO" id="GO:0004722">
    <property type="term" value="F:protein serine/threonine phosphatase activity"/>
    <property type="evidence" value="ECO:0007669"/>
    <property type="project" value="UniProtKB-EC"/>
</dbReference>
<evidence type="ECO:0000313" key="8">
    <source>
        <dbReference type="Proteomes" id="UP001175271"/>
    </source>
</evidence>
<evidence type="ECO:0000256" key="4">
    <source>
        <dbReference type="ARBA" id="ARBA00022912"/>
    </source>
</evidence>
<keyword evidence="3" id="KW-0378">Hydrolase</keyword>
<sequence>MSSSGGIGGSSIVEINDLIVRMLNVGQPDKGMTKTIKEIEIIALCAKAREVFMFPAAIVELEPPVRVCGDTHGQYGDGGFPPTASYLFLGDYVVNG</sequence>
<evidence type="ECO:0000259" key="6">
    <source>
        <dbReference type="Pfam" id="PF16891"/>
    </source>
</evidence>
<keyword evidence="8" id="KW-1185">Reference proteome</keyword>
<dbReference type="InterPro" id="IPR029052">
    <property type="entry name" value="Metallo-depent_PP-like"/>
</dbReference>